<evidence type="ECO:0000256" key="1">
    <source>
        <dbReference type="SAM" id="MobiDB-lite"/>
    </source>
</evidence>
<dbReference type="AlphaFoldDB" id="A0A0B6WWB7"/>
<dbReference type="GO" id="GO:0016787">
    <property type="term" value="F:hydrolase activity"/>
    <property type="evidence" value="ECO:0007669"/>
    <property type="project" value="UniProtKB-KW"/>
</dbReference>
<feature type="transmembrane region" description="Helical" evidence="2">
    <location>
        <begin position="57"/>
        <end position="78"/>
    </location>
</feature>
<accession>A0A0B6WWB7</accession>
<dbReference type="STRING" id="454194.PYK22_01561"/>
<evidence type="ECO:0000256" key="2">
    <source>
        <dbReference type="SAM" id="Phobius"/>
    </source>
</evidence>
<feature type="transmembrane region" description="Helical" evidence="2">
    <location>
        <begin position="192"/>
        <end position="209"/>
    </location>
</feature>
<dbReference type="OrthoDB" id="110250at2"/>
<feature type="transmembrane region" description="Helical" evidence="2">
    <location>
        <begin position="221"/>
        <end position="240"/>
    </location>
</feature>
<keyword evidence="2" id="KW-0812">Transmembrane</keyword>
<keyword evidence="2" id="KW-1133">Transmembrane helix</keyword>
<feature type="region of interest" description="Disordered" evidence="1">
    <location>
        <begin position="376"/>
        <end position="395"/>
    </location>
</feature>
<keyword evidence="2" id="KW-0472">Membrane</keyword>
<reference evidence="3 4" key="2">
    <citation type="submission" date="2015-01" db="EMBL/GenBank/DDBJ databases">
        <title>Complete genome sequence of Pyrinomonas methylaliphatogenes type strain K22T.</title>
        <authorList>
            <person name="Lee K.C.Y."/>
            <person name="Power J.F."/>
            <person name="Dunfield P.F."/>
            <person name="Morgan X.C."/>
            <person name="Huttenhower C."/>
            <person name="Stott M.B."/>
        </authorList>
    </citation>
    <scope>NUCLEOTIDE SEQUENCE [LARGE SCALE GENOMIC DNA]</scope>
    <source>
        <strain evidence="3 4">K22</strain>
    </source>
</reference>
<feature type="transmembrane region" description="Helical" evidence="2">
    <location>
        <begin position="90"/>
        <end position="111"/>
    </location>
</feature>
<name>A0A0B6WWB7_9BACT</name>
<dbReference type="RefSeq" id="WP_060635457.1">
    <property type="nucleotide sequence ID" value="NZ_CBXV010000005.1"/>
</dbReference>
<sequence length="395" mass="42904">MENLTHTLVGLGVAKAGAEKLSPYATTVCLIAANAPDLDVVTSFGGWCAYLQHHRGITHSIIGTLTLSSLISAAFWLADRAVASLRHRTPQASFGGLLFASLLAGATHPLLDWTNNYGVRPFLPFSGRWYYGDLVFIADPYLWLLVGGALFLSTSRAIWQKVGWALLGASLTLLIFLVPSRSRFDLPTATRVIWVVGLLALIWARSLGIGERWGSRLARGALFGIVIYWLGLSAFHAVAYHRARSIADELAQAQGESVARLAAMPTLANPMRWQVVFETDRASYRFDLALIDGMKGDGAVRYEKPRGLAAEVLARAAIADRCVAALLGFARFPIARVVFDCPNGVEVRLADLRYAEPRPEARRGFSLAVTLPCQLGSSSDQSDKASSATTSLCRR</sequence>
<feature type="transmembrane region" description="Helical" evidence="2">
    <location>
        <begin position="164"/>
        <end position="180"/>
    </location>
</feature>
<evidence type="ECO:0000313" key="3">
    <source>
        <dbReference type="EMBL" id="CDM65558.1"/>
    </source>
</evidence>
<proteinExistence type="predicted"/>
<evidence type="ECO:0000313" key="4">
    <source>
        <dbReference type="Proteomes" id="UP000031518"/>
    </source>
</evidence>
<protein>
    <submittedName>
        <fullName evidence="3">Predicted membrane-bound metal-dependent hydrolase</fullName>
    </submittedName>
</protein>
<dbReference type="EMBL" id="CBXV010000005">
    <property type="protein sequence ID" value="CDM65558.1"/>
    <property type="molecule type" value="Genomic_DNA"/>
</dbReference>
<dbReference type="Proteomes" id="UP000031518">
    <property type="component" value="Unassembled WGS sequence"/>
</dbReference>
<dbReference type="PANTHER" id="PTHR40031:SF1">
    <property type="entry name" value="MEMBRANE-BOUND METAL-DEPENDENT HYDROLASE"/>
    <property type="match status" value="1"/>
</dbReference>
<gene>
    <name evidence="3" type="ORF">PYK22_01561</name>
</gene>
<feature type="compositionally biased region" description="Low complexity" evidence="1">
    <location>
        <begin position="377"/>
        <end position="395"/>
    </location>
</feature>
<reference evidence="3 4" key="1">
    <citation type="submission" date="2013-12" db="EMBL/GenBank/DDBJ databases">
        <authorList>
            <person name="Stott M."/>
        </authorList>
    </citation>
    <scope>NUCLEOTIDE SEQUENCE [LARGE SCALE GENOMIC DNA]</scope>
    <source>
        <strain evidence="3 4">K22</strain>
    </source>
</reference>
<keyword evidence="3" id="KW-0378">Hydrolase</keyword>
<keyword evidence="4" id="KW-1185">Reference proteome</keyword>
<dbReference type="InterPro" id="IPR053170">
    <property type="entry name" value="Transcription_regulator"/>
</dbReference>
<organism evidence="3 4">
    <name type="scientific">Pyrinomonas methylaliphatogenes</name>
    <dbReference type="NCBI Taxonomy" id="454194"/>
    <lineage>
        <taxon>Bacteria</taxon>
        <taxon>Pseudomonadati</taxon>
        <taxon>Acidobacteriota</taxon>
        <taxon>Blastocatellia</taxon>
        <taxon>Blastocatellales</taxon>
        <taxon>Pyrinomonadaceae</taxon>
        <taxon>Pyrinomonas</taxon>
    </lineage>
</organism>
<dbReference type="InterPro" id="IPR007404">
    <property type="entry name" value="YdjM-like"/>
</dbReference>
<dbReference type="PANTHER" id="PTHR40031">
    <property type="entry name" value="HYPOTHETICAL MEMBRANE SPANNING PROTEIN"/>
    <property type="match status" value="1"/>
</dbReference>
<feature type="transmembrane region" description="Helical" evidence="2">
    <location>
        <begin position="131"/>
        <end position="152"/>
    </location>
</feature>
<dbReference type="Pfam" id="PF04307">
    <property type="entry name" value="YdjM"/>
    <property type="match status" value="1"/>
</dbReference>